<evidence type="ECO:0000313" key="13">
    <source>
        <dbReference type="WBParaSite" id="EVEC_0000900301-mRNA-1"/>
    </source>
</evidence>
<evidence type="ECO:0000313" key="11">
    <source>
        <dbReference type="EMBL" id="VDD93693.1"/>
    </source>
</evidence>
<reference evidence="13" key="1">
    <citation type="submission" date="2017-02" db="UniProtKB">
        <authorList>
            <consortium name="WormBaseParasite"/>
        </authorList>
    </citation>
    <scope>IDENTIFICATION</scope>
</reference>
<comment type="subcellular location">
    <subcellularLocation>
        <location evidence="1">Membrane</location>
        <topology evidence="1">Single-pass membrane protein</topology>
    </subcellularLocation>
</comment>
<dbReference type="InterPro" id="IPR003598">
    <property type="entry name" value="Ig_sub2"/>
</dbReference>
<dbReference type="PROSITE" id="PS50835">
    <property type="entry name" value="IG_LIKE"/>
    <property type="match status" value="4"/>
</dbReference>
<dbReference type="InterPro" id="IPR036179">
    <property type="entry name" value="Ig-like_dom_sf"/>
</dbReference>
<dbReference type="SMART" id="SM00408">
    <property type="entry name" value="IGc2"/>
    <property type="match status" value="4"/>
</dbReference>
<feature type="domain" description="Ig-like" evidence="10">
    <location>
        <begin position="229"/>
        <end position="314"/>
    </location>
</feature>
<dbReference type="FunFam" id="2.60.40.10:FF:000189">
    <property type="entry name" value="Neogenin isoform 3"/>
    <property type="match status" value="1"/>
</dbReference>
<evidence type="ECO:0000256" key="7">
    <source>
        <dbReference type="ARBA" id="ARBA00023157"/>
    </source>
</evidence>
<evidence type="ECO:0000313" key="12">
    <source>
        <dbReference type="Proteomes" id="UP000274131"/>
    </source>
</evidence>
<evidence type="ECO:0000256" key="9">
    <source>
        <dbReference type="SAM" id="SignalP"/>
    </source>
</evidence>
<feature type="signal peptide" evidence="9">
    <location>
        <begin position="1"/>
        <end position="27"/>
    </location>
</feature>
<gene>
    <name evidence="11" type="ORF">EVEC_LOCUS8444</name>
</gene>
<dbReference type="GO" id="GO:0005886">
    <property type="term" value="C:plasma membrane"/>
    <property type="evidence" value="ECO:0007669"/>
    <property type="project" value="TreeGrafter"/>
</dbReference>
<protein>
    <submittedName>
        <fullName evidence="13">Roundabout homolog 1-like</fullName>
    </submittedName>
</protein>
<dbReference type="GO" id="GO:0007156">
    <property type="term" value="P:homophilic cell adhesion via plasma membrane adhesion molecules"/>
    <property type="evidence" value="ECO:0007669"/>
    <property type="project" value="TreeGrafter"/>
</dbReference>
<dbReference type="InterPro" id="IPR013106">
    <property type="entry name" value="Ig_V-set"/>
</dbReference>
<evidence type="ECO:0000256" key="4">
    <source>
        <dbReference type="ARBA" id="ARBA00022737"/>
    </source>
</evidence>
<dbReference type="WBParaSite" id="EVEC_0000900301-mRNA-1">
    <property type="protein sequence ID" value="EVEC_0000900301-mRNA-1"/>
    <property type="gene ID" value="EVEC_0000900301"/>
</dbReference>
<feature type="domain" description="Ig-like" evidence="10">
    <location>
        <begin position="319"/>
        <end position="411"/>
    </location>
</feature>
<dbReference type="EMBL" id="UXUI01009428">
    <property type="protein sequence ID" value="VDD93693.1"/>
    <property type="molecule type" value="Genomic_DNA"/>
</dbReference>
<evidence type="ECO:0000256" key="5">
    <source>
        <dbReference type="ARBA" id="ARBA00022989"/>
    </source>
</evidence>
<dbReference type="GO" id="GO:0007411">
    <property type="term" value="P:axon guidance"/>
    <property type="evidence" value="ECO:0007669"/>
    <property type="project" value="TreeGrafter"/>
</dbReference>
<dbReference type="PANTHER" id="PTHR10075">
    <property type="entry name" value="BASIGIN RELATED"/>
    <property type="match status" value="1"/>
</dbReference>
<dbReference type="InterPro" id="IPR013098">
    <property type="entry name" value="Ig_I-set"/>
</dbReference>
<dbReference type="SMART" id="SM00406">
    <property type="entry name" value="IGv"/>
    <property type="match status" value="2"/>
</dbReference>
<dbReference type="AlphaFoldDB" id="A0A0N4VEA0"/>
<organism evidence="13">
    <name type="scientific">Enterobius vermicularis</name>
    <name type="common">Human pinworm</name>
    <dbReference type="NCBI Taxonomy" id="51028"/>
    <lineage>
        <taxon>Eukaryota</taxon>
        <taxon>Metazoa</taxon>
        <taxon>Ecdysozoa</taxon>
        <taxon>Nematoda</taxon>
        <taxon>Chromadorea</taxon>
        <taxon>Rhabditida</taxon>
        <taxon>Spirurina</taxon>
        <taxon>Oxyuridomorpha</taxon>
        <taxon>Oxyuroidea</taxon>
        <taxon>Oxyuridae</taxon>
        <taxon>Enterobius</taxon>
    </lineage>
</organism>
<keyword evidence="7" id="KW-1015">Disulfide bond</keyword>
<dbReference type="SUPFAM" id="SSF48726">
    <property type="entry name" value="Immunoglobulin"/>
    <property type="match status" value="4"/>
</dbReference>
<evidence type="ECO:0000256" key="1">
    <source>
        <dbReference type="ARBA" id="ARBA00004167"/>
    </source>
</evidence>
<dbReference type="Pfam" id="PF13927">
    <property type="entry name" value="Ig_3"/>
    <property type="match status" value="2"/>
</dbReference>
<keyword evidence="8" id="KW-0393">Immunoglobulin domain</keyword>
<keyword evidence="5" id="KW-1133">Transmembrane helix</keyword>
<dbReference type="Gene3D" id="2.60.40.10">
    <property type="entry name" value="Immunoglobulins"/>
    <property type="match status" value="4"/>
</dbReference>
<dbReference type="OrthoDB" id="428111at2759"/>
<dbReference type="SMART" id="SM00409">
    <property type="entry name" value="IG"/>
    <property type="match status" value="4"/>
</dbReference>
<dbReference type="InterPro" id="IPR007110">
    <property type="entry name" value="Ig-like_dom"/>
</dbReference>
<evidence type="ECO:0000256" key="8">
    <source>
        <dbReference type="ARBA" id="ARBA00023319"/>
    </source>
</evidence>
<name>A0A0N4VEA0_ENTVE</name>
<evidence type="ECO:0000259" key="10">
    <source>
        <dbReference type="PROSITE" id="PS50835"/>
    </source>
</evidence>
<feature type="domain" description="Ig-like" evidence="10">
    <location>
        <begin position="149"/>
        <end position="224"/>
    </location>
</feature>
<accession>A0A0N4VEA0</accession>
<dbReference type="Pfam" id="PF07679">
    <property type="entry name" value="I-set"/>
    <property type="match status" value="2"/>
</dbReference>
<keyword evidence="6" id="KW-0472">Membrane</keyword>
<dbReference type="Proteomes" id="UP000274131">
    <property type="component" value="Unassembled WGS sequence"/>
</dbReference>
<dbReference type="GO" id="GO:0070593">
    <property type="term" value="P:dendrite self-avoidance"/>
    <property type="evidence" value="ECO:0007669"/>
    <property type="project" value="TreeGrafter"/>
</dbReference>
<dbReference type="STRING" id="51028.A0A0N4VEA0"/>
<dbReference type="GO" id="GO:0030424">
    <property type="term" value="C:axon"/>
    <property type="evidence" value="ECO:0007669"/>
    <property type="project" value="TreeGrafter"/>
</dbReference>
<dbReference type="PANTHER" id="PTHR10075:SF100">
    <property type="entry name" value="FASCICLIN-2"/>
    <property type="match status" value="1"/>
</dbReference>
<keyword evidence="2" id="KW-0812">Transmembrane</keyword>
<feature type="chain" id="PRO_5043122855" evidence="9">
    <location>
        <begin position="28"/>
        <end position="426"/>
    </location>
</feature>
<dbReference type="FunFam" id="2.60.40.10:FF:000008">
    <property type="entry name" value="roundabout homolog 2 isoform X2"/>
    <property type="match status" value="1"/>
</dbReference>
<dbReference type="FunFam" id="2.60.40.10:FF:000032">
    <property type="entry name" value="palladin isoform X1"/>
    <property type="match status" value="1"/>
</dbReference>
<feature type="domain" description="Ig-like" evidence="10">
    <location>
        <begin position="35"/>
        <end position="129"/>
    </location>
</feature>
<evidence type="ECO:0000256" key="3">
    <source>
        <dbReference type="ARBA" id="ARBA00022729"/>
    </source>
</evidence>
<dbReference type="InterPro" id="IPR013783">
    <property type="entry name" value="Ig-like_fold"/>
</dbReference>
<evidence type="ECO:0000256" key="6">
    <source>
        <dbReference type="ARBA" id="ARBA00023136"/>
    </source>
</evidence>
<evidence type="ECO:0000256" key="2">
    <source>
        <dbReference type="ARBA" id="ARBA00022692"/>
    </source>
</evidence>
<dbReference type="InterPro" id="IPR003599">
    <property type="entry name" value="Ig_sub"/>
</dbReference>
<dbReference type="GO" id="GO:0098632">
    <property type="term" value="F:cell-cell adhesion mediator activity"/>
    <property type="evidence" value="ECO:0007669"/>
    <property type="project" value="TreeGrafter"/>
</dbReference>
<reference evidence="11 12" key="2">
    <citation type="submission" date="2018-10" db="EMBL/GenBank/DDBJ databases">
        <authorList>
            <consortium name="Pathogen Informatics"/>
        </authorList>
    </citation>
    <scope>NUCLEOTIDE SEQUENCE [LARGE SCALE GENOMIC DNA]</scope>
</reference>
<keyword evidence="4" id="KW-0677">Repeat</keyword>
<keyword evidence="3 9" id="KW-0732">Signal</keyword>
<proteinExistence type="predicted"/>
<keyword evidence="12" id="KW-1185">Reference proteome</keyword>
<sequence>MRDLATSRTCSYTWFLFCVLLATFVHCDETDSLKPSITEHPLDAIIGKGEPATLNCGAKGPDVQFSWYKDDKPVRTNKEDSQSHRLILQNGALFLLRVNGGKNDSDAGTYYCVAKNAYGTAKSREASLRIALLLDDFRTRPRGVQAVLGQNAILECSPPHGFPEPVVSWRKNEQELLVTGNGRISLNLPGNLVIKNVERKDAGMYQCVARNMVGEKVSNPVKLSVYEKPYFVTKPRGLSVEVGRTAKFDCRVSGDPMPAISWKKRDSAMPVGRAYISKGNDGLTVEKVEVADEGEYICIAKNPAGVIEESARLEVYEQPQFLVKPVEVTVERGGTATFHCKVKGHPTPALFWLREGQQELYFPGRGSPDGRIKVLEDAQLVIKGVEPSDAGYYTCSTLNGHGSNLAKAPLKVVSKSKCSVGNIFVD</sequence>